<feature type="compositionally biased region" description="Gly residues" evidence="6">
    <location>
        <begin position="282"/>
        <end position="291"/>
    </location>
</feature>
<dbReference type="GO" id="GO:0030674">
    <property type="term" value="F:protein-macromolecule adaptor activity"/>
    <property type="evidence" value="ECO:0007669"/>
    <property type="project" value="EnsemblFungi"/>
</dbReference>
<evidence type="ECO:0000313" key="9">
    <source>
        <dbReference type="Proteomes" id="UP000006790"/>
    </source>
</evidence>
<keyword evidence="4" id="KW-0507">mRNA processing</keyword>
<evidence type="ECO:0000256" key="2">
    <source>
        <dbReference type="ARBA" id="ARBA00007459"/>
    </source>
</evidence>
<feature type="region of interest" description="Disordered" evidence="6">
    <location>
        <begin position="271"/>
        <end position="318"/>
    </location>
</feature>
<sequence length="403" mass="42745">MVSSEDEDDKFLYGSDEEPGNAVQNKRKRNVQAALRTGEPDTKRVKIPAEQPAADILVERANSKERKQEEGNPGEGGPLPTQETQEAQADQDEADQDEDEDLEDEVSDYSESESEQSESVSDSDSDVEIIIGTGTDSSKLDSKNLATPSTAATITSASESTIEPVSERSVTTTATVAAVVNDTSAAVGKAVGALDLNAVGEYEGQPITDVDPEVLKEKPWRQPGANISDYFNYGFTEDTWMEYLHKQEKLRKEYNPRKILMGLLSLQQQGKLTDGTSSGDGAMSGNGGNCNVGGVSSHGDMKSPNKNNTSVNPMPPPPAFPMGIPPMFGGFPPFPFPGMMPPHLNPASNTNGGGQSAGNKNGNSSNNNGNNNNINNNNNGGNNNNAATTTNNLSSTSNNNNGK</sequence>
<dbReference type="AlphaFoldDB" id="G8JVY8"/>
<dbReference type="eggNOG" id="KOG1049">
    <property type="taxonomic scope" value="Eukaryota"/>
</dbReference>
<comment type="similarity">
    <text evidence="2">Belongs to the FIP1 family.</text>
</comment>
<evidence type="ECO:0000256" key="4">
    <source>
        <dbReference type="ARBA" id="ARBA00022664"/>
    </source>
</evidence>
<evidence type="ECO:0000256" key="5">
    <source>
        <dbReference type="ARBA" id="ARBA00023242"/>
    </source>
</evidence>
<feature type="region of interest" description="Disordered" evidence="6">
    <location>
        <begin position="339"/>
        <end position="403"/>
    </location>
</feature>
<dbReference type="RefSeq" id="XP_003647820.1">
    <property type="nucleotide sequence ID" value="XM_003647772.1"/>
</dbReference>
<evidence type="ECO:0000256" key="3">
    <source>
        <dbReference type="ARBA" id="ARBA00017404"/>
    </source>
</evidence>
<dbReference type="OMA" id="TWAAYCA"/>
<dbReference type="FunCoup" id="G8JVY8">
    <property type="interactions" value="224"/>
</dbReference>
<dbReference type="EMBL" id="CP002503">
    <property type="protein sequence ID" value="AET41003.1"/>
    <property type="molecule type" value="Genomic_DNA"/>
</dbReference>
<dbReference type="GO" id="GO:0003723">
    <property type="term" value="F:RNA binding"/>
    <property type="evidence" value="ECO:0007669"/>
    <property type="project" value="EnsemblFungi"/>
</dbReference>
<evidence type="ECO:0000313" key="8">
    <source>
        <dbReference type="EMBL" id="AET41003.1"/>
    </source>
</evidence>
<dbReference type="GO" id="GO:0005847">
    <property type="term" value="C:mRNA cleavage and polyadenylation specificity factor complex"/>
    <property type="evidence" value="ECO:0007669"/>
    <property type="project" value="EnsemblFungi"/>
</dbReference>
<dbReference type="PANTHER" id="PTHR13484:SF0">
    <property type="entry name" value="PRE-MRNA 3'-END-PROCESSING FACTOR FIP1"/>
    <property type="match status" value="1"/>
</dbReference>
<accession>G8JVY8</accession>
<name>G8JVY8_ERECY</name>
<keyword evidence="5" id="KW-0539">Nucleus</keyword>
<dbReference type="Proteomes" id="UP000006790">
    <property type="component" value="Chromosome 7"/>
</dbReference>
<feature type="domain" description="Pre-mRNA polyadenylation factor Fip1" evidence="7">
    <location>
        <begin position="209"/>
        <end position="251"/>
    </location>
</feature>
<organism evidence="8 9">
    <name type="scientific">Eremothecium cymbalariae (strain CBS 270.75 / DBVPG 7215 / KCTC 17166 / NRRL Y-17582)</name>
    <name type="common">Yeast</name>
    <dbReference type="NCBI Taxonomy" id="931890"/>
    <lineage>
        <taxon>Eukaryota</taxon>
        <taxon>Fungi</taxon>
        <taxon>Dikarya</taxon>
        <taxon>Ascomycota</taxon>
        <taxon>Saccharomycotina</taxon>
        <taxon>Saccharomycetes</taxon>
        <taxon>Saccharomycetales</taxon>
        <taxon>Saccharomycetaceae</taxon>
        <taxon>Eremothecium</taxon>
    </lineage>
</organism>
<dbReference type="STRING" id="931890.G8JVY8"/>
<comment type="subcellular location">
    <subcellularLocation>
        <location evidence="1">Nucleus</location>
    </subcellularLocation>
</comment>
<evidence type="ECO:0000256" key="6">
    <source>
        <dbReference type="SAM" id="MobiDB-lite"/>
    </source>
</evidence>
<dbReference type="InterPro" id="IPR007854">
    <property type="entry name" value="Fip1_dom"/>
</dbReference>
<dbReference type="InParanoid" id="G8JVY8"/>
<keyword evidence="9" id="KW-1185">Reference proteome</keyword>
<feature type="region of interest" description="Disordered" evidence="6">
    <location>
        <begin position="1"/>
        <end position="127"/>
    </location>
</feature>
<dbReference type="InterPro" id="IPR051187">
    <property type="entry name" value="Pre-mRNA_3'-end_processing_reg"/>
</dbReference>
<dbReference type="GO" id="GO:0006397">
    <property type="term" value="P:mRNA processing"/>
    <property type="evidence" value="ECO:0007669"/>
    <property type="project" value="UniProtKB-KW"/>
</dbReference>
<feature type="compositionally biased region" description="Basic and acidic residues" evidence="6">
    <location>
        <begin position="57"/>
        <end position="70"/>
    </location>
</feature>
<feature type="compositionally biased region" description="Low complexity" evidence="6">
    <location>
        <begin position="357"/>
        <end position="403"/>
    </location>
</feature>
<evidence type="ECO:0000256" key="1">
    <source>
        <dbReference type="ARBA" id="ARBA00004123"/>
    </source>
</evidence>
<feature type="compositionally biased region" description="Acidic residues" evidence="6">
    <location>
        <begin position="89"/>
        <end position="127"/>
    </location>
</feature>
<reference evidence="9" key="1">
    <citation type="journal article" date="2012" name="G3 (Bethesda)">
        <title>Pichia sorbitophila, an interspecies yeast hybrid reveals early steps of genome resolution following polyploidization.</title>
        <authorList>
            <person name="Leh Louis V."/>
            <person name="Despons L."/>
            <person name="Friedrich A."/>
            <person name="Martin T."/>
            <person name="Durrens P."/>
            <person name="Casaregola S."/>
            <person name="Neuveglise C."/>
            <person name="Fairhead C."/>
            <person name="Marck C."/>
            <person name="Cruz J.A."/>
            <person name="Straub M.L."/>
            <person name="Kugler V."/>
            <person name="Sacerdot C."/>
            <person name="Uzunov Z."/>
            <person name="Thierry A."/>
            <person name="Weiss S."/>
            <person name="Bleykasten C."/>
            <person name="De Montigny J."/>
            <person name="Jacques N."/>
            <person name="Jung P."/>
            <person name="Lemaire M."/>
            <person name="Mallet S."/>
            <person name="Morel G."/>
            <person name="Richard G.F."/>
            <person name="Sarkar A."/>
            <person name="Savel G."/>
            <person name="Schacherer J."/>
            <person name="Seret M.L."/>
            <person name="Talla E."/>
            <person name="Samson G."/>
            <person name="Jubin C."/>
            <person name="Poulain J."/>
            <person name="Vacherie B."/>
            <person name="Barbe V."/>
            <person name="Pelletier E."/>
            <person name="Sherman D.J."/>
            <person name="Westhof E."/>
            <person name="Weissenbach J."/>
            <person name="Baret P.V."/>
            <person name="Wincker P."/>
            <person name="Gaillardin C."/>
            <person name="Dujon B."/>
            <person name="Souciet J.L."/>
        </authorList>
    </citation>
    <scope>NUCLEOTIDE SEQUENCE [LARGE SCALE GENOMIC DNA]</scope>
    <source>
        <strain evidence="9">CBS 270.75 / DBVPG 7215 / KCTC 17166 / NRRL Y-17582</strain>
    </source>
</reference>
<dbReference type="HOGENOM" id="CLU_039307_2_1_1"/>
<dbReference type="Pfam" id="PF05182">
    <property type="entry name" value="Fip1"/>
    <property type="match status" value="1"/>
</dbReference>
<dbReference type="GeneID" id="11469426"/>
<feature type="compositionally biased region" description="Acidic residues" evidence="6">
    <location>
        <begin position="1"/>
        <end position="19"/>
    </location>
</feature>
<dbReference type="OrthoDB" id="1917198at2759"/>
<dbReference type="KEGG" id="erc:Ecym_7155"/>
<proteinExistence type="inferred from homology"/>
<gene>
    <name evidence="8" type="ordered locus">Ecym_7155</name>
</gene>
<evidence type="ECO:0000259" key="7">
    <source>
        <dbReference type="Pfam" id="PF05182"/>
    </source>
</evidence>
<protein>
    <recommendedName>
        <fullName evidence="3">Pre-mRNA polyadenylation factor FIP1</fullName>
    </recommendedName>
</protein>
<dbReference type="PANTHER" id="PTHR13484">
    <property type="entry name" value="FIP1-LIKE 1 PROTEIN"/>
    <property type="match status" value="1"/>
</dbReference>